<proteinExistence type="predicted"/>
<name>A0A7I8W1W9_9ANNE</name>
<dbReference type="InterPro" id="IPR050693">
    <property type="entry name" value="Hsp70_NEF-Inhibitors"/>
</dbReference>
<protein>
    <submittedName>
        <fullName evidence="1">DgyrCDS10954</fullName>
    </submittedName>
</protein>
<reference evidence="1 2" key="1">
    <citation type="submission" date="2020-08" db="EMBL/GenBank/DDBJ databases">
        <authorList>
            <person name="Hejnol A."/>
        </authorList>
    </citation>
    <scope>NUCLEOTIDE SEQUENCE [LARGE SCALE GENOMIC DNA]</scope>
</reference>
<dbReference type="EMBL" id="CAJFCJ010000017">
    <property type="protein sequence ID" value="CAD5122537.1"/>
    <property type="molecule type" value="Genomic_DNA"/>
</dbReference>
<sequence length="329" mass="37524">MSENNPRNPQNFKQLLKHCNAVQEHLENNMVDMEEAKKEMSTNPQERQQILQEVMKGMAANHPLELLQHNINLLKAKHNSSNLDDLVEILEDIADFVEDIDLAKAFLNSGCSLMITEYLKHGSEDIKIACFQLISSLVQNNTDGEKVALEEKWFQTILEIINDSSCPNTVLSSALSPVSTLIRTKDGYQFFMKNNGLQSLISWLSSGIDRCIAKSAFIIYNLIEEDWNRQSDFVSKKLIKAIIPQLKPSHNQTTEMLARSLYCICKNSLASSQYLKASWSELNTNLDSLTNDAKKNGAIEEDIQWYLRIQEFFPLSDYTPKKQLSIETK</sequence>
<keyword evidence="2" id="KW-1185">Reference proteome</keyword>
<dbReference type="GO" id="GO:0000774">
    <property type="term" value="F:adenyl-nucleotide exchange factor activity"/>
    <property type="evidence" value="ECO:0007669"/>
    <property type="project" value="TreeGrafter"/>
</dbReference>
<gene>
    <name evidence="1" type="ORF">DGYR_LOCUS10338</name>
</gene>
<comment type="caution">
    <text evidence="1">The sequence shown here is derived from an EMBL/GenBank/DDBJ whole genome shotgun (WGS) entry which is preliminary data.</text>
</comment>
<dbReference type="PANTHER" id="PTHR19316:SF18">
    <property type="entry name" value="HSP70-BINDING PROTEIN 1"/>
    <property type="match status" value="1"/>
</dbReference>
<dbReference type="OrthoDB" id="10250458at2759"/>
<dbReference type="Gene3D" id="1.25.10.10">
    <property type="entry name" value="Leucine-rich Repeat Variant"/>
    <property type="match status" value="1"/>
</dbReference>
<dbReference type="AlphaFoldDB" id="A0A7I8W1W9"/>
<dbReference type="SUPFAM" id="SSF48371">
    <property type="entry name" value="ARM repeat"/>
    <property type="match status" value="1"/>
</dbReference>
<dbReference type="GO" id="GO:0005783">
    <property type="term" value="C:endoplasmic reticulum"/>
    <property type="evidence" value="ECO:0007669"/>
    <property type="project" value="TreeGrafter"/>
</dbReference>
<evidence type="ECO:0000313" key="2">
    <source>
        <dbReference type="Proteomes" id="UP000549394"/>
    </source>
</evidence>
<dbReference type="PANTHER" id="PTHR19316">
    <property type="entry name" value="PROTEIN FOLDING REGULATOR"/>
    <property type="match status" value="1"/>
</dbReference>
<accession>A0A7I8W1W9</accession>
<evidence type="ECO:0000313" key="1">
    <source>
        <dbReference type="EMBL" id="CAD5122537.1"/>
    </source>
</evidence>
<dbReference type="InterPro" id="IPR016024">
    <property type="entry name" value="ARM-type_fold"/>
</dbReference>
<dbReference type="Proteomes" id="UP000549394">
    <property type="component" value="Unassembled WGS sequence"/>
</dbReference>
<dbReference type="InterPro" id="IPR011989">
    <property type="entry name" value="ARM-like"/>
</dbReference>
<organism evidence="1 2">
    <name type="scientific">Dimorphilus gyrociliatus</name>
    <dbReference type="NCBI Taxonomy" id="2664684"/>
    <lineage>
        <taxon>Eukaryota</taxon>
        <taxon>Metazoa</taxon>
        <taxon>Spiralia</taxon>
        <taxon>Lophotrochozoa</taxon>
        <taxon>Annelida</taxon>
        <taxon>Polychaeta</taxon>
        <taxon>Polychaeta incertae sedis</taxon>
        <taxon>Dinophilidae</taxon>
        <taxon>Dimorphilus</taxon>
    </lineage>
</organism>